<dbReference type="Proteomes" id="UP000260793">
    <property type="component" value="Unassembled WGS sequence"/>
</dbReference>
<sequence>MKDIVYYTAELKDCIHKGNANVSEQTIEEFTELLEISVDFCLEAYERHDLKSLSIFLEEQRTLRRNLTEELRNSSEQLLILSSKIVQNYNTFNKLLRDAYDARGFEEEMELIEQGYRYVRSILRYLYRHAHVQHKVLKENLEIPASTLSDSLKVLEQVGCVEKIESGKYSFYNLTVEGKKYVHDREKGIDEEYIYDPDVFMEERRNMVKNKLQCVSEKAESLGYEKNPGVSYKKRQKIFVEQVIRTGEKMGKSFCMG</sequence>
<dbReference type="AlphaFoldDB" id="A0A3E4LL53"/>
<organism evidence="2 3">
    <name type="scientific">[Ruminococcus] lactaris</name>
    <dbReference type="NCBI Taxonomy" id="46228"/>
    <lineage>
        <taxon>Bacteria</taxon>
        <taxon>Bacillati</taxon>
        <taxon>Bacillota</taxon>
        <taxon>Clostridia</taxon>
        <taxon>Lachnospirales</taxon>
        <taxon>Lachnospiraceae</taxon>
        <taxon>Mediterraneibacter</taxon>
    </lineage>
</organism>
<dbReference type="EMBL" id="QSQN01000028">
    <property type="protein sequence ID" value="RGK38251.1"/>
    <property type="molecule type" value="Genomic_DNA"/>
</dbReference>
<dbReference type="SUPFAM" id="SSF46785">
    <property type="entry name" value="Winged helix' DNA-binding domain"/>
    <property type="match status" value="1"/>
</dbReference>
<dbReference type="InterPro" id="IPR036388">
    <property type="entry name" value="WH-like_DNA-bd_sf"/>
</dbReference>
<evidence type="ECO:0000313" key="2">
    <source>
        <dbReference type="EMBL" id="RGK38251.1"/>
    </source>
</evidence>
<evidence type="ECO:0000313" key="3">
    <source>
        <dbReference type="Proteomes" id="UP000260793"/>
    </source>
</evidence>
<protein>
    <submittedName>
        <fullName evidence="2">ArsR family transcriptional regulator</fullName>
    </submittedName>
</protein>
<proteinExistence type="predicted"/>
<reference evidence="2 3" key="1">
    <citation type="submission" date="2018-08" db="EMBL/GenBank/DDBJ databases">
        <title>A genome reference for cultivated species of the human gut microbiota.</title>
        <authorList>
            <person name="Zou Y."/>
            <person name="Xue W."/>
            <person name="Luo G."/>
        </authorList>
    </citation>
    <scope>NUCLEOTIDE SEQUENCE [LARGE SCALE GENOMIC DNA]</scope>
    <source>
        <strain evidence="2 3">TF11-7</strain>
    </source>
</reference>
<dbReference type="RefSeq" id="WP_117688420.1">
    <property type="nucleotide sequence ID" value="NZ_QSQN01000028.1"/>
</dbReference>
<dbReference type="InterPro" id="IPR036390">
    <property type="entry name" value="WH_DNA-bd_sf"/>
</dbReference>
<dbReference type="Gene3D" id="1.10.10.10">
    <property type="entry name" value="Winged helix-like DNA-binding domain superfamily/Winged helix DNA-binding domain"/>
    <property type="match status" value="1"/>
</dbReference>
<accession>A0A3E4LL53</accession>
<feature type="coiled-coil region" evidence="1">
    <location>
        <begin position="57"/>
        <end position="84"/>
    </location>
</feature>
<gene>
    <name evidence="2" type="ORF">DXD17_10515</name>
</gene>
<evidence type="ECO:0000256" key="1">
    <source>
        <dbReference type="SAM" id="Coils"/>
    </source>
</evidence>
<comment type="caution">
    <text evidence="2">The sequence shown here is derived from an EMBL/GenBank/DDBJ whole genome shotgun (WGS) entry which is preliminary data.</text>
</comment>
<name>A0A3E4LL53_9FIRM</name>
<keyword evidence="1" id="KW-0175">Coiled coil</keyword>